<protein>
    <submittedName>
        <fullName evidence="1">Uncharacterized protein</fullName>
    </submittedName>
</protein>
<feature type="non-terminal residue" evidence="1">
    <location>
        <position position="381"/>
    </location>
</feature>
<sequence>VSGSIAASGPIGSVSATEGDLDVTVTTTTDFGTVGELTAGRDLILETSISQGIGLLQAGRNIGRPGEAGMIFTSGSLESLVAAGHLYTDIRVGGVLTSASIGPAINRPGSPMALSGSFYVAGRIETIEIAGDFGGSITSFTDGIASVVINNGSLLNTGRIATYDGNVESVVINSGNLYGDIYSAWDINSVVLNPSADGIFGDIGINPGLSGGVGYDAFRGQVPPGTLPTSGKDGPVIAADRNIESIVVAGGAVFEATIYAGRVLVSVDITGSVRSDATPENTGRTTFAAGDTIESIVVSGNMDFAQIIAGVRSLGDDMAAGGYGTDTDTNQAGSITSIAVGGNMTNTAVAAGMDAGSDRIYNTDDDLLEIGSSSIGTISIG</sequence>
<reference evidence="1" key="1">
    <citation type="submission" date="2018-06" db="EMBL/GenBank/DDBJ databases">
        <authorList>
            <person name="Zhirakovskaya E."/>
        </authorList>
    </citation>
    <scope>NUCLEOTIDE SEQUENCE</scope>
</reference>
<evidence type="ECO:0000313" key="1">
    <source>
        <dbReference type="EMBL" id="VAX39467.1"/>
    </source>
</evidence>
<dbReference type="EMBL" id="UOGK01000245">
    <property type="protein sequence ID" value="VAX39467.1"/>
    <property type="molecule type" value="Genomic_DNA"/>
</dbReference>
<proteinExistence type="predicted"/>
<accession>A0A3B1E7C3</accession>
<feature type="non-terminal residue" evidence="1">
    <location>
        <position position="1"/>
    </location>
</feature>
<dbReference type="AlphaFoldDB" id="A0A3B1E7C3"/>
<name>A0A3B1E7C3_9ZZZZ</name>
<organism evidence="1">
    <name type="scientific">hydrothermal vent metagenome</name>
    <dbReference type="NCBI Taxonomy" id="652676"/>
    <lineage>
        <taxon>unclassified sequences</taxon>
        <taxon>metagenomes</taxon>
        <taxon>ecological metagenomes</taxon>
    </lineage>
</organism>
<gene>
    <name evidence="1" type="ORF">MNBD_PLANCTO03-966</name>
</gene>